<sequence precursor="true">MPQPLPSDRPKVGPLAALAATVLLAACAAGAAAQEVPGVEGKDRLRELQARYAASANEKLPRAYHFGSQGPGDVFSNHRSHSNRQVAVYTFGRRIDLSAVTGSNSRYRDAGRIEEVYGRLPENTLNPEADYADQSDLYRVLKDAAGRGVKHLFLVWFDGMDWPTTRAAAIVKSGKVYDEGRGSGLFFQDYTAGGSTQYGYVVTSPTHDFTVQDVDRQVVTVPGNSLPGGYDAQIAGPNPWTLGPLGPKAPGYFKGQNANAVDKAGVLDAGRILHAYTDSSQSAAEIVSGVKSYNSGLNVADDSRIVPTLFHQLQEQGWKTGTVTSVPFNHASPAGMYAQNVERDDYQDLARNMLGLPSIIQEVRGSKLYPGLDVVMGTGYGIVTTSSSLKMQGKNGVAGPLFITDADRAAVDVRNGGKYVCVHTEPNAEGGKVLRAAAAEAARSKARLFGLFGAKGLDHLPYRTADGRFDPAPSLNSKGLPAPAEAYSPTEVLAQPTLVDMAEAAIEVLTAEPEKPFILFVEAGDVDFALHANNLDNAVGAVHSGDATVRAIASWVEAHSNWDESAMLVSSDHGHYLVLDDPKALIDGK</sequence>
<dbReference type="PANTHER" id="PTHR11596:SF5">
    <property type="entry name" value="ALKALINE PHOSPHATASE"/>
    <property type="match status" value="1"/>
</dbReference>
<keyword evidence="3" id="KW-0460">Magnesium</keyword>
<evidence type="ECO:0000256" key="3">
    <source>
        <dbReference type="PIRSR" id="PIRSR601952-2"/>
    </source>
</evidence>
<feature type="signal peptide" evidence="4">
    <location>
        <begin position="1"/>
        <end position="31"/>
    </location>
</feature>
<feature type="active site" description="Phosphoserine intermediate" evidence="2">
    <location>
        <position position="279"/>
    </location>
</feature>
<evidence type="ECO:0000313" key="6">
    <source>
        <dbReference type="Proteomes" id="UP000324233"/>
    </source>
</evidence>
<dbReference type="Gene3D" id="3.40.720.10">
    <property type="entry name" value="Alkaline Phosphatase, subunit A"/>
    <property type="match status" value="1"/>
</dbReference>
<evidence type="ECO:0000256" key="4">
    <source>
        <dbReference type="SAM" id="SignalP"/>
    </source>
</evidence>
<dbReference type="EC" id="3.1.3.1" evidence="5"/>
<protein>
    <submittedName>
        <fullName evidence="5">Alkaline phosphatase</fullName>
        <ecNumber evidence="5">3.1.3.1</ecNumber>
    </submittedName>
</protein>
<dbReference type="RefSeq" id="WP_148590844.1">
    <property type="nucleotide sequence ID" value="NZ_CP042997.1"/>
</dbReference>
<keyword evidence="3" id="KW-0479">Metal-binding</keyword>
<name>A0A5B9VW98_9BACT</name>
<proteinExistence type="predicted"/>
<feature type="chain" id="PRO_5022964010" evidence="4">
    <location>
        <begin position="32"/>
        <end position="589"/>
    </location>
</feature>
<keyword evidence="3" id="KW-0862">Zinc</keyword>
<dbReference type="Proteomes" id="UP000324233">
    <property type="component" value="Chromosome"/>
</dbReference>
<evidence type="ECO:0000256" key="2">
    <source>
        <dbReference type="PIRSR" id="PIRSR601952-1"/>
    </source>
</evidence>
<keyword evidence="1" id="KW-0597">Phosphoprotein</keyword>
<gene>
    <name evidence="5" type="primary">phoA</name>
    <name evidence="5" type="ORF">OJF2_04570</name>
</gene>
<accession>A0A5B9VW98</accession>
<dbReference type="AlphaFoldDB" id="A0A5B9VW98"/>
<feature type="binding site" evidence="3">
    <location>
        <position position="572"/>
    </location>
    <ligand>
        <name>Zn(2+)</name>
        <dbReference type="ChEBI" id="CHEBI:29105"/>
        <label>2</label>
    </ligand>
</feature>
<feature type="binding site" evidence="3">
    <location>
        <position position="573"/>
    </location>
    <ligand>
        <name>Zn(2+)</name>
        <dbReference type="ChEBI" id="CHEBI:29105"/>
        <label>2</label>
    </ligand>
</feature>
<dbReference type="InterPro" id="IPR017850">
    <property type="entry name" value="Alkaline_phosphatase_core_sf"/>
</dbReference>
<organism evidence="5 6">
    <name type="scientific">Aquisphaera giovannonii</name>
    <dbReference type="NCBI Taxonomy" id="406548"/>
    <lineage>
        <taxon>Bacteria</taxon>
        <taxon>Pseudomonadati</taxon>
        <taxon>Planctomycetota</taxon>
        <taxon>Planctomycetia</taxon>
        <taxon>Isosphaerales</taxon>
        <taxon>Isosphaeraceae</taxon>
        <taxon>Aquisphaera</taxon>
    </lineage>
</organism>
<dbReference type="SUPFAM" id="SSF53649">
    <property type="entry name" value="Alkaline phosphatase-like"/>
    <property type="match status" value="1"/>
</dbReference>
<dbReference type="Pfam" id="PF00245">
    <property type="entry name" value="Alk_phosphatase"/>
    <property type="match status" value="1"/>
</dbReference>
<keyword evidence="6" id="KW-1185">Reference proteome</keyword>
<keyword evidence="4" id="KW-0732">Signal</keyword>
<comment type="cofactor">
    <cofactor evidence="3">
        <name>Mg(2+)</name>
        <dbReference type="ChEBI" id="CHEBI:18420"/>
    </cofactor>
    <text evidence="3">Binds 1 Mg(2+) ion.</text>
</comment>
<feature type="binding site" evidence="3">
    <location>
        <position position="522"/>
    </location>
    <ligand>
        <name>Mg(2+)</name>
        <dbReference type="ChEBI" id="CHEBI:18420"/>
    </ligand>
</feature>
<evidence type="ECO:0000256" key="1">
    <source>
        <dbReference type="ARBA" id="ARBA00022553"/>
    </source>
</evidence>
<dbReference type="OrthoDB" id="9794455at2"/>
<dbReference type="PANTHER" id="PTHR11596">
    <property type="entry name" value="ALKALINE PHOSPHATASE"/>
    <property type="match status" value="1"/>
</dbReference>
<comment type="cofactor">
    <cofactor evidence="3">
        <name>Zn(2+)</name>
        <dbReference type="ChEBI" id="CHEBI:29105"/>
    </cofactor>
    <text evidence="3">Binds 2 Zn(2+) ions.</text>
</comment>
<feature type="binding site" evidence="3">
    <location>
        <position position="527"/>
    </location>
    <ligand>
        <name>Zn(2+)</name>
        <dbReference type="ChEBI" id="CHEBI:29105"/>
        <label>2</label>
    </ligand>
</feature>
<dbReference type="GO" id="GO:0004035">
    <property type="term" value="F:alkaline phosphatase activity"/>
    <property type="evidence" value="ECO:0007669"/>
    <property type="project" value="UniProtKB-EC"/>
</dbReference>
<dbReference type="KEGG" id="agv:OJF2_04570"/>
<dbReference type="GO" id="GO:0046872">
    <property type="term" value="F:metal ion binding"/>
    <property type="evidence" value="ECO:0007669"/>
    <property type="project" value="UniProtKB-KW"/>
</dbReference>
<reference evidence="5 6" key="1">
    <citation type="submission" date="2019-08" db="EMBL/GenBank/DDBJ databases">
        <title>Deep-cultivation of Planctomycetes and their phenomic and genomic characterization uncovers novel biology.</title>
        <authorList>
            <person name="Wiegand S."/>
            <person name="Jogler M."/>
            <person name="Boedeker C."/>
            <person name="Pinto D."/>
            <person name="Vollmers J."/>
            <person name="Rivas-Marin E."/>
            <person name="Kohn T."/>
            <person name="Peeters S.H."/>
            <person name="Heuer A."/>
            <person name="Rast P."/>
            <person name="Oberbeckmann S."/>
            <person name="Bunk B."/>
            <person name="Jeske O."/>
            <person name="Meyerdierks A."/>
            <person name="Storesund J.E."/>
            <person name="Kallscheuer N."/>
            <person name="Luecker S."/>
            <person name="Lage O.M."/>
            <person name="Pohl T."/>
            <person name="Merkel B.J."/>
            <person name="Hornburger P."/>
            <person name="Mueller R.-W."/>
            <person name="Bruemmer F."/>
            <person name="Labrenz M."/>
            <person name="Spormann A.M."/>
            <person name="Op den Camp H."/>
            <person name="Overmann J."/>
            <person name="Amann R."/>
            <person name="Jetten M.S.M."/>
            <person name="Mascher T."/>
            <person name="Medema M.H."/>
            <person name="Devos D.P."/>
            <person name="Kaster A.-K."/>
            <person name="Ovreas L."/>
            <person name="Rohde M."/>
            <person name="Galperin M.Y."/>
            <person name="Jogler C."/>
        </authorList>
    </citation>
    <scope>NUCLEOTIDE SEQUENCE [LARGE SCALE GENOMIC DNA]</scope>
    <source>
        <strain evidence="5 6">OJF2</strain>
    </source>
</reference>
<feature type="binding site" evidence="3">
    <location>
        <position position="330"/>
    </location>
    <ligand>
        <name>Mg(2+)</name>
        <dbReference type="ChEBI" id="CHEBI:18420"/>
    </ligand>
</feature>
<keyword evidence="5" id="KW-0378">Hydrolase</keyword>
<dbReference type="InterPro" id="IPR001952">
    <property type="entry name" value="Alkaline_phosphatase"/>
</dbReference>
<feature type="binding site" evidence="3">
    <location>
        <position position="332"/>
    </location>
    <ligand>
        <name>Mg(2+)</name>
        <dbReference type="ChEBI" id="CHEBI:18420"/>
    </ligand>
</feature>
<feature type="binding site" evidence="3">
    <location>
        <position position="531"/>
    </location>
    <ligand>
        <name>Zn(2+)</name>
        <dbReference type="ChEBI" id="CHEBI:29105"/>
        <label>2</label>
    </ligand>
</feature>
<evidence type="ECO:0000313" key="5">
    <source>
        <dbReference type="EMBL" id="QEH31990.1"/>
    </source>
</evidence>
<dbReference type="EMBL" id="CP042997">
    <property type="protein sequence ID" value="QEH31990.1"/>
    <property type="molecule type" value="Genomic_DNA"/>
</dbReference>